<dbReference type="PIRSF" id="PIRSF015617">
    <property type="entry name" value="Adensltrnsf_CobA"/>
    <property type="match status" value="1"/>
</dbReference>
<evidence type="ECO:0000256" key="7">
    <source>
        <dbReference type="ARBA" id="ARBA00048692"/>
    </source>
</evidence>
<dbReference type="Pfam" id="PF12557">
    <property type="entry name" value="Co_AT_N"/>
    <property type="match status" value="1"/>
</dbReference>
<protein>
    <recommendedName>
        <fullName evidence="3 8">Corrinoid adenosyltransferase</fullName>
        <ecNumber evidence="3 8">2.5.1.17</ecNumber>
    </recommendedName>
    <alternativeName>
        <fullName evidence="8">Cob(II)alamin adenosyltransferase</fullName>
    </alternativeName>
    <alternativeName>
        <fullName evidence="8">Cob(II)yrinic acid a,c-diamide adenosyltransferase</fullName>
    </alternativeName>
</protein>
<evidence type="ECO:0000256" key="5">
    <source>
        <dbReference type="ARBA" id="ARBA00024929"/>
    </source>
</evidence>
<dbReference type="PANTHER" id="PTHR46638:SF1">
    <property type="entry name" value="CORRINOID ADENOSYLTRANSFERASE"/>
    <property type="match status" value="1"/>
</dbReference>
<dbReference type="EMBL" id="BSOR01000041">
    <property type="protein sequence ID" value="GLR64962.1"/>
    <property type="molecule type" value="Genomic_DNA"/>
</dbReference>
<evidence type="ECO:0000256" key="2">
    <source>
        <dbReference type="ARBA" id="ARBA00007487"/>
    </source>
</evidence>
<dbReference type="RefSeq" id="WP_027851435.1">
    <property type="nucleotide sequence ID" value="NZ_BSOR01000041.1"/>
</dbReference>
<evidence type="ECO:0000256" key="3">
    <source>
        <dbReference type="ARBA" id="ARBA00012454"/>
    </source>
</evidence>
<dbReference type="Gene3D" id="3.40.50.300">
    <property type="entry name" value="P-loop containing nucleotide triphosphate hydrolases"/>
    <property type="match status" value="1"/>
</dbReference>
<keyword evidence="8" id="KW-0963">Cytoplasm</keyword>
<dbReference type="Pfam" id="PF02572">
    <property type="entry name" value="CobA_CobO_BtuR"/>
    <property type="match status" value="1"/>
</dbReference>
<keyword evidence="8" id="KW-0547">Nucleotide-binding</keyword>
<comment type="function">
    <text evidence="5 8">Required for both de novo synthesis of the corrin ring for the assimilation of exogenous corrinoids. Participates in the adenosylation of a variety of incomplete and complete corrinoids.</text>
</comment>
<sequence>MTESSKPERHKKRMERHKEIVDSKIAQATTERGVVVVHTGNGKGKSTAGFGMAARALGHGMQVGIVQFIKGSFSTGEEAFFRRFPEVSYHVMGQGYTWDTQDLEKDLATAAKGWAQAKAFLEDEKVDLVVLDELNIALKYNYIAMQDVLDALANRPAMQHVVITGRGARDELIAAADTVSEHKEIKHAFHAGVIAQKGVEL</sequence>
<comment type="similarity">
    <text evidence="2 8">Belongs to the Cob(I)alamin adenosyltransferase family.</text>
</comment>
<keyword evidence="8" id="KW-0067">ATP-binding</keyword>
<feature type="domain" description="Cob(I)alamin adenosyltransferase N-terminal" evidence="9">
    <location>
        <begin position="3"/>
        <end position="25"/>
    </location>
</feature>
<dbReference type="InterPro" id="IPR003724">
    <property type="entry name" value="CblAdoTrfase_CobA"/>
</dbReference>
<dbReference type="EC" id="2.5.1.17" evidence="3 8"/>
<keyword evidence="8" id="KW-0169">Cobalamin biosynthesis</keyword>
<comment type="catalytic activity">
    <reaction evidence="7 8">
        <text>2 cob(II)alamin + reduced [electron-transfer flavoprotein] + 2 ATP = 2 adenosylcob(III)alamin + 2 triphosphate + oxidized [electron-transfer flavoprotein] + 3 H(+)</text>
        <dbReference type="Rhea" id="RHEA:28671"/>
        <dbReference type="Rhea" id="RHEA-COMP:10685"/>
        <dbReference type="Rhea" id="RHEA-COMP:10686"/>
        <dbReference type="ChEBI" id="CHEBI:15378"/>
        <dbReference type="ChEBI" id="CHEBI:16304"/>
        <dbReference type="ChEBI" id="CHEBI:18036"/>
        <dbReference type="ChEBI" id="CHEBI:18408"/>
        <dbReference type="ChEBI" id="CHEBI:30616"/>
        <dbReference type="ChEBI" id="CHEBI:57692"/>
        <dbReference type="ChEBI" id="CHEBI:58307"/>
        <dbReference type="EC" id="2.5.1.17"/>
    </reaction>
</comment>
<evidence type="ECO:0000313" key="10">
    <source>
        <dbReference type="EMBL" id="GLR64962.1"/>
    </source>
</evidence>
<evidence type="ECO:0000256" key="8">
    <source>
        <dbReference type="PIRNR" id="PIRNR015617"/>
    </source>
</evidence>
<dbReference type="NCBIfam" id="NF004637">
    <property type="entry name" value="PRK05986.1"/>
    <property type="match status" value="1"/>
</dbReference>
<organism evidence="10 11">
    <name type="scientific">Marinospirillum insulare</name>
    <dbReference type="NCBI Taxonomy" id="217169"/>
    <lineage>
        <taxon>Bacteria</taxon>
        <taxon>Pseudomonadati</taxon>
        <taxon>Pseudomonadota</taxon>
        <taxon>Gammaproteobacteria</taxon>
        <taxon>Oceanospirillales</taxon>
        <taxon>Oceanospirillaceae</taxon>
        <taxon>Marinospirillum</taxon>
    </lineage>
</organism>
<name>A0ABQ6A110_9GAMM</name>
<dbReference type="NCBIfam" id="TIGR00708">
    <property type="entry name" value="cobA"/>
    <property type="match status" value="1"/>
</dbReference>
<evidence type="ECO:0000313" key="11">
    <source>
        <dbReference type="Proteomes" id="UP001156682"/>
    </source>
</evidence>
<keyword evidence="11" id="KW-1185">Reference proteome</keyword>
<comment type="pathway">
    <text evidence="1 8">Cofactor biosynthesis; adenosylcobalamin biosynthesis; adenosylcobalamin from cob(II)yrinate a,c-diamide: step 2/7.</text>
</comment>
<evidence type="ECO:0000256" key="4">
    <source>
        <dbReference type="ARBA" id="ARBA00023244"/>
    </source>
</evidence>
<comment type="subcellular location">
    <subcellularLocation>
        <location evidence="8">Cytoplasm</location>
    </subcellularLocation>
</comment>
<dbReference type="CDD" id="cd00561">
    <property type="entry name" value="CobA_ACA"/>
    <property type="match status" value="1"/>
</dbReference>
<dbReference type="InterPro" id="IPR025826">
    <property type="entry name" value="Co_AT_N_dom"/>
</dbReference>
<dbReference type="Proteomes" id="UP001156682">
    <property type="component" value="Unassembled WGS sequence"/>
</dbReference>
<dbReference type="InterPro" id="IPR027417">
    <property type="entry name" value="P-loop_NTPase"/>
</dbReference>
<keyword evidence="4 8" id="KW-0627">Porphyrin biosynthesis</keyword>
<evidence type="ECO:0000256" key="6">
    <source>
        <dbReference type="ARBA" id="ARBA00048555"/>
    </source>
</evidence>
<comment type="catalytic activity">
    <reaction evidence="6 8">
        <text>2 cob(II)yrinate a,c diamide + reduced [electron-transfer flavoprotein] + 2 ATP = 2 adenosylcob(III)yrinate a,c-diamide + 2 triphosphate + oxidized [electron-transfer flavoprotein] + 3 H(+)</text>
        <dbReference type="Rhea" id="RHEA:11528"/>
        <dbReference type="Rhea" id="RHEA-COMP:10685"/>
        <dbReference type="Rhea" id="RHEA-COMP:10686"/>
        <dbReference type="ChEBI" id="CHEBI:15378"/>
        <dbReference type="ChEBI" id="CHEBI:18036"/>
        <dbReference type="ChEBI" id="CHEBI:30616"/>
        <dbReference type="ChEBI" id="CHEBI:57692"/>
        <dbReference type="ChEBI" id="CHEBI:58307"/>
        <dbReference type="ChEBI" id="CHEBI:58503"/>
        <dbReference type="ChEBI" id="CHEBI:58537"/>
        <dbReference type="EC" id="2.5.1.17"/>
    </reaction>
</comment>
<dbReference type="PANTHER" id="PTHR46638">
    <property type="entry name" value="CORRINOID ADENOSYLTRANSFERASE"/>
    <property type="match status" value="1"/>
</dbReference>
<dbReference type="SUPFAM" id="SSF52540">
    <property type="entry name" value="P-loop containing nucleoside triphosphate hydrolases"/>
    <property type="match status" value="1"/>
</dbReference>
<gene>
    <name evidence="10" type="primary">cobO</name>
    <name evidence="10" type="ORF">GCM10007878_24000</name>
</gene>
<accession>A0ABQ6A110</accession>
<evidence type="ECO:0000259" key="9">
    <source>
        <dbReference type="Pfam" id="PF12557"/>
    </source>
</evidence>
<evidence type="ECO:0000256" key="1">
    <source>
        <dbReference type="ARBA" id="ARBA00005121"/>
    </source>
</evidence>
<comment type="caution">
    <text evidence="10">The sequence shown here is derived from an EMBL/GenBank/DDBJ whole genome shotgun (WGS) entry which is preliminary data.</text>
</comment>
<reference evidence="11" key="1">
    <citation type="journal article" date="2019" name="Int. J. Syst. Evol. Microbiol.">
        <title>The Global Catalogue of Microorganisms (GCM) 10K type strain sequencing project: providing services to taxonomists for standard genome sequencing and annotation.</title>
        <authorList>
            <consortium name="The Broad Institute Genomics Platform"/>
            <consortium name="The Broad Institute Genome Sequencing Center for Infectious Disease"/>
            <person name="Wu L."/>
            <person name="Ma J."/>
        </authorList>
    </citation>
    <scope>NUCLEOTIDE SEQUENCE [LARGE SCALE GENOMIC DNA]</scope>
    <source>
        <strain evidence="11">NBRC 100033</strain>
    </source>
</reference>
<keyword evidence="8" id="KW-0808">Transferase</keyword>
<proteinExistence type="inferred from homology"/>